<evidence type="ECO:0000313" key="2">
    <source>
        <dbReference type="Proteomes" id="UP000004221"/>
    </source>
</evidence>
<sequence length="103" mass="11905">MDWNGVARILADKGYDLVIDTFCRDRDGKIVRDDPEIDRLVAQVAEHRVKYEEMAEREIQELSVAYARLNWLVTEADLALARGDVKEAQRYLGQAIQRRIEDG</sequence>
<dbReference type="Proteomes" id="UP000004221">
    <property type="component" value="Unassembled WGS sequence"/>
</dbReference>
<dbReference type="AlphaFoldDB" id="I4EL03"/>
<accession>I4EL03</accession>
<gene>
    <name evidence="1" type="ORF">NITHO_4880010</name>
</gene>
<keyword evidence="2" id="KW-1185">Reference proteome</keyword>
<dbReference type="RefSeq" id="WP_008480216.1">
    <property type="nucleotide sequence ID" value="NZ_CAGS01000432.1"/>
</dbReference>
<evidence type="ECO:0000313" key="1">
    <source>
        <dbReference type="EMBL" id="CCF85365.1"/>
    </source>
</evidence>
<comment type="caution">
    <text evidence="1">The sequence shown here is derived from an EMBL/GenBank/DDBJ whole genome shotgun (WGS) entry which is preliminary data.</text>
</comment>
<proteinExistence type="predicted"/>
<reference evidence="1 2" key="1">
    <citation type="journal article" date="2012" name="ISME J.">
        <title>Nitrification expanded: discovery, physiology and genomics of a nitrite-oxidizing bacterium from the phylum Chloroflexi.</title>
        <authorList>
            <person name="Sorokin D.Y."/>
            <person name="Lucker S."/>
            <person name="Vejmelkova D."/>
            <person name="Kostrikina N.A."/>
            <person name="Kleerebezem R."/>
            <person name="Rijpstra W.I."/>
            <person name="Damste J.S."/>
            <person name="Le Paslier D."/>
            <person name="Muyzer G."/>
            <person name="Wagner M."/>
            <person name="van Loosdrecht M.C."/>
            <person name="Daims H."/>
        </authorList>
    </citation>
    <scope>NUCLEOTIDE SEQUENCE [LARGE SCALE GENOMIC DNA]</scope>
    <source>
        <strain evidence="2">none</strain>
    </source>
</reference>
<dbReference type="EMBL" id="CAGS01000432">
    <property type="protein sequence ID" value="CCF85365.1"/>
    <property type="molecule type" value="Genomic_DNA"/>
</dbReference>
<protein>
    <submittedName>
        <fullName evidence="1">Uncharacterized protein</fullName>
    </submittedName>
</protein>
<organism evidence="1 2">
    <name type="scientific">Nitrolancea hollandica Lb</name>
    <dbReference type="NCBI Taxonomy" id="1129897"/>
    <lineage>
        <taxon>Bacteria</taxon>
        <taxon>Pseudomonadati</taxon>
        <taxon>Thermomicrobiota</taxon>
        <taxon>Thermomicrobia</taxon>
        <taxon>Sphaerobacterales</taxon>
        <taxon>Sphaerobacterineae</taxon>
        <taxon>Sphaerobacteraceae</taxon>
        <taxon>Nitrolancea</taxon>
    </lineage>
</organism>
<name>I4EL03_9BACT</name>